<proteinExistence type="predicted"/>
<organism evidence="2 3">
    <name type="scientific">Teichococcus deserti</name>
    <dbReference type="NCBI Taxonomy" id="1817963"/>
    <lineage>
        <taxon>Bacteria</taxon>
        <taxon>Pseudomonadati</taxon>
        <taxon>Pseudomonadota</taxon>
        <taxon>Alphaproteobacteria</taxon>
        <taxon>Acetobacterales</taxon>
        <taxon>Roseomonadaceae</taxon>
        <taxon>Roseomonas</taxon>
    </lineage>
</organism>
<name>A0A1V2H5B7_9PROT</name>
<dbReference type="Pfam" id="PF13524">
    <property type="entry name" value="Glyco_trans_1_2"/>
    <property type="match status" value="1"/>
</dbReference>
<gene>
    <name evidence="2" type="ORF">BKE38_10875</name>
</gene>
<dbReference type="RefSeq" id="WP_076957379.1">
    <property type="nucleotide sequence ID" value="NZ_MLCO01000089.1"/>
</dbReference>
<sequence>MTIDQADFLSQAGLDPVLGHVVSGWASPDSTVMLLDAEGAKLATAVADRPRQFIRNPPLNDRCGFRIALPASLLDGAEHSLRVTTATGEDLPGSPFRFRATAARGGIDQVADQLVAGFVEPDPAAPEAPVKLAAVMGDETVALAIAQPDPANAARRRFVLLLNGGERPAGHRILHVGIIGAAGHLEASPAILPPAAPAILRLRPQDRPISMAIKISAPNIRVANEWGDYHFARQLGAALQKRGWVVRVDCQDEWERRGDDVALALRGRHRYRVDPQAVNLMWQISHPDRVADGEMDDYDHIFVASDIYAKILAPQTRAPVSALHQATDASVFHPPAEPLPLEQTPLFVGNSRKEYRTLVKWCVDAGIDVAVFGSLWEGVIPERFIRGRFISNAELHQWYGSCGVLLNDHWDTMRDFGFLSNRLFDASAAGAFIITDAVRGLSEVFGDAVEVARDADELKRKISYYLANPEARAEKVARARRIVLDGHTFDHRAETIAAAYHRLSAQPRRAAS</sequence>
<dbReference type="InterPro" id="IPR055259">
    <property type="entry name" value="YkvP/CgeB_Glyco_trans-like"/>
</dbReference>
<protein>
    <recommendedName>
        <fullName evidence="1">Spore protein YkvP/CgeB glycosyl transferase-like domain-containing protein</fullName>
    </recommendedName>
</protein>
<dbReference type="EMBL" id="MLCO01000089">
    <property type="protein sequence ID" value="ONG54060.1"/>
    <property type="molecule type" value="Genomic_DNA"/>
</dbReference>
<evidence type="ECO:0000259" key="1">
    <source>
        <dbReference type="Pfam" id="PF13524"/>
    </source>
</evidence>
<dbReference type="SUPFAM" id="SSF53756">
    <property type="entry name" value="UDP-Glycosyltransferase/glycogen phosphorylase"/>
    <property type="match status" value="1"/>
</dbReference>
<comment type="caution">
    <text evidence="2">The sequence shown here is derived from an EMBL/GenBank/DDBJ whole genome shotgun (WGS) entry which is preliminary data.</text>
</comment>
<dbReference type="AlphaFoldDB" id="A0A1V2H5B7"/>
<feature type="domain" description="Spore protein YkvP/CgeB glycosyl transferase-like" evidence="1">
    <location>
        <begin position="364"/>
        <end position="497"/>
    </location>
</feature>
<accession>A0A1V2H5B7</accession>
<evidence type="ECO:0000313" key="2">
    <source>
        <dbReference type="EMBL" id="ONG54060.1"/>
    </source>
</evidence>
<dbReference type="OrthoDB" id="9807209at2"/>
<dbReference type="Proteomes" id="UP000188879">
    <property type="component" value="Unassembled WGS sequence"/>
</dbReference>
<reference evidence="2 3" key="1">
    <citation type="submission" date="2016-10" db="EMBL/GenBank/DDBJ databases">
        <title>Draft Genome sequence of Roseomonas sp. strain M3.</title>
        <authorList>
            <person name="Subhash Y."/>
            <person name="Lee S."/>
        </authorList>
    </citation>
    <scope>NUCLEOTIDE SEQUENCE [LARGE SCALE GENOMIC DNA]</scope>
    <source>
        <strain evidence="2 3">M3</strain>
    </source>
</reference>
<evidence type="ECO:0000313" key="3">
    <source>
        <dbReference type="Proteomes" id="UP000188879"/>
    </source>
</evidence>
<keyword evidence="3" id="KW-1185">Reference proteome</keyword>
<dbReference type="Gene3D" id="3.40.50.2000">
    <property type="entry name" value="Glycogen Phosphorylase B"/>
    <property type="match status" value="1"/>
</dbReference>